<dbReference type="Pfam" id="PF00072">
    <property type="entry name" value="Response_reg"/>
    <property type="match status" value="1"/>
</dbReference>
<evidence type="ECO:0000256" key="6">
    <source>
        <dbReference type="PROSITE-ProRule" id="PRU00169"/>
    </source>
</evidence>
<evidence type="ECO:0000256" key="3">
    <source>
        <dbReference type="ARBA" id="ARBA00023125"/>
    </source>
</evidence>
<proteinExistence type="predicted"/>
<evidence type="ECO:0000313" key="9">
    <source>
        <dbReference type="EMBL" id="WAJ23288.1"/>
    </source>
</evidence>
<keyword evidence="10" id="KW-1185">Reference proteome</keyword>
<dbReference type="CDD" id="cd17536">
    <property type="entry name" value="REC_YesN-like"/>
    <property type="match status" value="1"/>
</dbReference>
<keyword evidence="2" id="KW-0805">Transcription regulation</keyword>
<dbReference type="EMBL" id="CP113524">
    <property type="protein sequence ID" value="WAJ23288.1"/>
    <property type="molecule type" value="Genomic_DNA"/>
</dbReference>
<dbReference type="RefSeq" id="WP_268114770.1">
    <property type="nucleotide sequence ID" value="NZ_CP113524.1"/>
</dbReference>
<dbReference type="SMART" id="SM00448">
    <property type="entry name" value="REC"/>
    <property type="match status" value="1"/>
</dbReference>
<feature type="modified residue" description="4-aspartylphosphate" evidence="6">
    <location>
        <position position="55"/>
    </location>
</feature>
<evidence type="ECO:0000256" key="2">
    <source>
        <dbReference type="ARBA" id="ARBA00023015"/>
    </source>
</evidence>
<dbReference type="PANTHER" id="PTHR43280:SF2">
    <property type="entry name" value="HTH-TYPE TRANSCRIPTIONAL REGULATOR EXSA"/>
    <property type="match status" value="1"/>
</dbReference>
<feature type="domain" description="HTH araC/xylS-type" evidence="7">
    <location>
        <begin position="432"/>
        <end position="530"/>
    </location>
</feature>
<comment type="function">
    <text evidence="5">May play the central regulatory role in sporulation. It may be an element of the effector pathway responsible for the activation of sporulation genes in response to nutritional stress. Spo0A may act in concert with spo0H (a sigma factor) to control the expression of some genes that are critical to the sporulation process.</text>
</comment>
<dbReference type="Pfam" id="PF12833">
    <property type="entry name" value="HTH_18"/>
    <property type="match status" value="1"/>
</dbReference>
<dbReference type="PROSITE" id="PS50110">
    <property type="entry name" value="RESPONSE_REGULATORY"/>
    <property type="match status" value="1"/>
</dbReference>
<dbReference type="SUPFAM" id="SSF46689">
    <property type="entry name" value="Homeodomain-like"/>
    <property type="match status" value="2"/>
</dbReference>
<evidence type="ECO:0000256" key="5">
    <source>
        <dbReference type="ARBA" id="ARBA00024867"/>
    </source>
</evidence>
<reference evidence="9" key="1">
    <citation type="submission" date="2022-11" db="EMBL/GenBank/DDBJ databases">
        <title>Lacrimispora xylanolytica sy1, complete genome.</title>
        <authorList>
            <person name="Choi S."/>
        </authorList>
    </citation>
    <scope>NUCLEOTIDE SEQUENCE</scope>
    <source>
        <strain evidence="9">Sy1</strain>
    </source>
</reference>
<organism evidence="9 10">
    <name type="scientific">Lacrimispora xylanolytica</name>
    <dbReference type="NCBI Taxonomy" id="29375"/>
    <lineage>
        <taxon>Bacteria</taxon>
        <taxon>Bacillati</taxon>
        <taxon>Bacillota</taxon>
        <taxon>Clostridia</taxon>
        <taxon>Lachnospirales</taxon>
        <taxon>Lachnospiraceae</taxon>
        <taxon>Lacrimispora</taxon>
    </lineage>
</organism>
<dbReference type="PROSITE" id="PS01124">
    <property type="entry name" value="HTH_ARAC_FAMILY_2"/>
    <property type="match status" value="1"/>
</dbReference>
<evidence type="ECO:0000256" key="4">
    <source>
        <dbReference type="ARBA" id="ARBA00023163"/>
    </source>
</evidence>
<dbReference type="PANTHER" id="PTHR43280">
    <property type="entry name" value="ARAC-FAMILY TRANSCRIPTIONAL REGULATOR"/>
    <property type="match status" value="1"/>
</dbReference>
<evidence type="ECO:0000259" key="8">
    <source>
        <dbReference type="PROSITE" id="PS50110"/>
    </source>
</evidence>
<dbReference type="InterPro" id="IPR001789">
    <property type="entry name" value="Sig_transdc_resp-reg_receiver"/>
</dbReference>
<dbReference type="InterPro" id="IPR009057">
    <property type="entry name" value="Homeodomain-like_sf"/>
</dbReference>
<feature type="domain" description="Response regulatory" evidence="8">
    <location>
        <begin position="3"/>
        <end position="120"/>
    </location>
</feature>
<dbReference type="InterPro" id="IPR018060">
    <property type="entry name" value="HTH_AraC"/>
</dbReference>
<keyword evidence="4" id="KW-0804">Transcription</keyword>
<dbReference type="SUPFAM" id="SSF52172">
    <property type="entry name" value="CheY-like"/>
    <property type="match status" value="1"/>
</dbReference>
<keyword evidence="3" id="KW-0238">DNA-binding</keyword>
<protein>
    <recommendedName>
        <fullName evidence="1">Stage 0 sporulation protein A homolog</fullName>
    </recommendedName>
</protein>
<dbReference type="Gene3D" id="3.40.50.2300">
    <property type="match status" value="1"/>
</dbReference>
<dbReference type="PROSITE" id="PS00041">
    <property type="entry name" value="HTH_ARAC_FAMILY_1"/>
    <property type="match status" value="1"/>
</dbReference>
<dbReference type="InterPro" id="IPR018062">
    <property type="entry name" value="HTH_AraC-typ_CS"/>
</dbReference>
<evidence type="ECO:0000313" key="10">
    <source>
        <dbReference type="Proteomes" id="UP001163115"/>
    </source>
</evidence>
<dbReference type="SMART" id="SM00342">
    <property type="entry name" value="HTH_ARAC"/>
    <property type="match status" value="1"/>
</dbReference>
<evidence type="ECO:0000259" key="7">
    <source>
        <dbReference type="PROSITE" id="PS01124"/>
    </source>
</evidence>
<keyword evidence="6" id="KW-0597">Phosphoprotein</keyword>
<gene>
    <name evidence="9" type="ORF">OW255_17220</name>
</gene>
<name>A0ABY7AAH5_9FIRM</name>
<dbReference type="Proteomes" id="UP001163115">
    <property type="component" value="Chromosome"/>
</dbReference>
<dbReference type="Gene3D" id="1.10.10.60">
    <property type="entry name" value="Homeodomain-like"/>
    <property type="match status" value="2"/>
</dbReference>
<evidence type="ECO:0000256" key="1">
    <source>
        <dbReference type="ARBA" id="ARBA00018672"/>
    </source>
</evidence>
<dbReference type="InterPro" id="IPR011006">
    <property type="entry name" value="CheY-like_superfamily"/>
</dbReference>
<accession>A0ABY7AAH5</accession>
<sequence>MYNILIVDDELLVRTNIKLLLQNFSQEFMVCGEASDGLSALDKISQTHPDIILSDMRMPNMNGLELCQKVKELYPETLFVALSNYDDYTYVRGALKNGAMDYVLKHKLNECYLLSLLSELKKRLNTHNKSKAFPDRTISALREKFVIDLLGGALLSKKEIEANIRSLGISLSLTQVIPIILSVDDYGRIEHLNNYNQRNILSFSICNIGNELLSKYPTGILAHIERETYCILLSFAHEASQAKTEETISSLLHQLSTNYKNFLNISVSFCVGERASHIIDVGHAYTKALETMCLAFYSGKQSILHSKPVTNASASLSGLDYSIEKILLTLVLKGEYEKAEGIINKLFQDMIEQKEPRSNVQMKCADLLSIITRISKKNQLDLNRIITDKVSPDQIFTQLSTLPQLWEWFLHCFFNMCKEIQLQMPGDSNYVKSAIAYLNRDYAKPISLQSIADEIGISMGYLSTIFKSETGQGFTDYLNSLRIASAIHLLELGERDFHKIAEKCGFQDYAYFFKVFKKRMGITPKNYLRTQLYG</sequence>